<dbReference type="RefSeq" id="WP_051909436.1">
    <property type="nucleotide sequence ID" value="NZ_HG938353.1"/>
</dbReference>
<dbReference type="InterPro" id="IPR029060">
    <property type="entry name" value="PIN-like_dom_sf"/>
</dbReference>
<dbReference type="Pfam" id="PF01850">
    <property type="entry name" value="PIN"/>
    <property type="match status" value="1"/>
</dbReference>
<dbReference type="eggNOG" id="COG5611">
    <property type="taxonomic scope" value="Bacteria"/>
</dbReference>
<dbReference type="CDD" id="cd18683">
    <property type="entry name" value="PIN_VapC-like"/>
    <property type="match status" value="1"/>
</dbReference>
<reference evidence="3" key="1">
    <citation type="journal article" date="2014" name="BMC Genomics">
        <title>Genome sequencing of two Neorhizobium galegae strains reveals a noeT gene responsible for the unusual acetylation of the nodulation factors.</title>
        <authorList>
            <person name="Osterman J."/>
            <person name="Marsh J."/>
            <person name="Laine P.K."/>
            <person name="Zeng Z."/>
            <person name="Alatalo E."/>
            <person name="Sullivan J.T."/>
            <person name="Young J.P."/>
            <person name="Thomas-Oates J."/>
            <person name="Paulin L."/>
            <person name="Lindstrom K."/>
        </authorList>
    </citation>
    <scope>NUCLEOTIDE SEQUENCE [LARGE SCALE GENOMIC DNA]</scope>
    <source>
        <strain evidence="3">HAMBI 540</strain>
    </source>
</reference>
<evidence type="ECO:0000259" key="1">
    <source>
        <dbReference type="Pfam" id="PF01850"/>
    </source>
</evidence>
<dbReference type="Gene3D" id="3.40.50.1010">
    <property type="entry name" value="5'-nuclease"/>
    <property type="match status" value="1"/>
</dbReference>
<gene>
    <name evidence="2" type="ORF">RG540_CH29990</name>
</gene>
<dbReference type="Proteomes" id="UP000028181">
    <property type="component" value="Chromosome I"/>
</dbReference>
<organism evidence="2 3">
    <name type="scientific">Neorhizobium galegae bv. orientalis str. HAMBI 540</name>
    <dbReference type="NCBI Taxonomy" id="1028800"/>
    <lineage>
        <taxon>Bacteria</taxon>
        <taxon>Pseudomonadati</taxon>
        <taxon>Pseudomonadota</taxon>
        <taxon>Alphaproteobacteria</taxon>
        <taxon>Hyphomicrobiales</taxon>
        <taxon>Rhizobiaceae</taxon>
        <taxon>Rhizobium/Agrobacterium group</taxon>
        <taxon>Neorhizobium</taxon>
    </lineage>
</organism>
<dbReference type="EMBL" id="HG938353">
    <property type="protein sequence ID" value="CDN49164.1"/>
    <property type="molecule type" value="Genomic_DNA"/>
</dbReference>
<protein>
    <submittedName>
        <fullName evidence="2">Putative nucleic-acid-binding protein, contains PIN domain</fullName>
    </submittedName>
</protein>
<dbReference type="PANTHER" id="PTHR39664:SF2">
    <property type="entry name" value="NUCLEIC ACID-BINDING PROTEIN, CONTAINING PIN DOMAIN-RELATED"/>
    <property type="match status" value="1"/>
</dbReference>
<accession>A0A068STG6</accession>
<dbReference type="AlphaFoldDB" id="A0A068STG6"/>
<dbReference type="OrthoDB" id="3175275at2"/>
<dbReference type="PANTHER" id="PTHR39664">
    <property type="match status" value="1"/>
</dbReference>
<proteinExistence type="predicted"/>
<feature type="domain" description="PIN" evidence="1">
    <location>
        <begin position="6"/>
        <end position="124"/>
    </location>
</feature>
<dbReference type="HOGENOM" id="CLU_121449_0_1_5"/>
<sequence>MTLLGLDTNVIVRTLVADDPQQMAAAKEFAKGLGREYTAFVTLISLLELDWALRSRYGFKKKEVALAIGKLLRTRGLVIESHALVVAALRQVENTNVDFADALIAGRSLEEGCKSIKTFDKKAASRVPGMELLA</sequence>
<dbReference type="SUPFAM" id="SSF88723">
    <property type="entry name" value="PIN domain-like"/>
    <property type="match status" value="1"/>
</dbReference>
<evidence type="ECO:0000313" key="2">
    <source>
        <dbReference type="EMBL" id="CDN49164.1"/>
    </source>
</evidence>
<keyword evidence="3" id="KW-1185">Reference proteome</keyword>
<name>A0A068STG6_NEOGA</name>
<evidence type="ECO:0000313" key="3">
    <source>
        <dbReference type="Proteomes" id="UP000028181"/>
    </source>
</evidence>
<dbReference type="InterPro" id="IPR002716">
    <property type="entry name" value="PIN_dom"/>
</dbReference>
<dbReference type="GeneID" id="24257135"/>
<dbReference type="KEGG" id="ngg:RG540_CH29990"/>